<name>A0A285NX53_NATPI</name>
<reference evidence="1 2" key="1">
    <citation type="submission" date="2017-09" db="EMBL/GenBank/DDBJ databases">
        <authorList>
            <person name="Ehlers B."/>
            <person name="Leendertz F.H."/>
        </authorList>
    </citation>
    <scope>NUCLEOTIDE SEQUENCE [LARGE SCALE GENOMIC DNA]</scope>
    <source>
        <strain evidence="1 2">DSM 27208</strain>
    </source>
</reference>
<proteinExistence type="predicted"/>
<dbReference type="EMBL" id="OBEJ01000002">
    <property type="protein sequence ID" value="SNZ12241.1"/>
    <property type="molecule type" value="Genomic_DNA"/>
</dbReference>
<evidence type="ECO:0008006" key="3">
    <source>
        <dbReference type="Google" id="ProtNLM"/>
    </source>
</evidence>
<keyword evidence="2" id="KW-1185">Reference proteome</keyword>
<organism evidence="1 2">
    <name type="scientific">Natronoarchaeum philippinense</name>
    <dbReference type="NCBI Taxonomy" id="558529"/>
    <lineage>
        <taxon>Archaea</taxon>
        <taxon>Methanobacteriati</taxon>
        <taxon>Methanobacteriota</taxon>
        <taxon>Stenosarchaea group</taxon>
        <taxon>Halobacteria</taxon>
        <taxon>Halobacteriales</taxon>
        <taxon>Natronoarchaeaceae</taxon>
    </lineage>
</organism>
<protein>
    <recommendedName>
        <fullName evidence="3">Sugar-specific transcriptional regulator TrmB</fullName>
    </recommendedName>
</protein>
<evidence type="ECO:0000313" key="2">
    <source>
        <dbReference type="Proteomes" id="UP000219453"/>
    </source>
</evidence>
<evidence type="ECO:0000313" key="1">
    <source>
        <dbReference type="EMBL" id="SNZ12241.1"/>
    </source>
</evidence>
<accession>A0A285NX53</accession>
<dbReference type="AlphaFoldDB" id="A0A285NX53"/>
<gene>
    <name evidence="1" type="ORF">SAMN06269185_1568</name>
</gene>
<dbReference type="Proteomes" id="UP000219453">
    <property type="component" value="Unassembled WGS sequence"/>
</dbReference>
<sequence>MTVVAFGCSRLRRHLDTINVGLVQHSFLYHVARTRHTDEVHESISEPAVDTLPAELDSPRAKLVYLYIATADSAHLTDLQATLGLKKITLFSILDTLQGRDLIEERGDAYAVAS</sequence>